<evidence type="ECO:0000256" key="5">
    <source>
        <dbReference type="ARBA" id="ARBA00022989"/>
    </source>
</evidence>
<protein>
    <submittedName>
        <fullName evidence="10">Glycosyltransferase 87 family protein</fullName>
    </submittedName>
</protein>
<comment type="caution">
    <text evidence="10">The sequence shown here is derived from an EMBL/GenBank/DDBJ whole genome shotgun (WGS) entry which is preliminary data.</text>
</comment>
<evidence type="ECO:0000256" key="9">
    <source>
        <dbReference type="SAM" id="Phobius"/>
    </source>
</evidence>
<comment type="similarity">
    <text evidence="7">Belongs to the glycosyltransferase 87 family.</text>
</comment>
<keyword evidence="2" id="KW-1003">Cell membrane</keyword>
<keyword evidence="6 9" id="KW-0472">Membrane</keyword>
<dbReference type="InterPro" id="IPR018584">
    <property type="entry name" value="GT87"/>
</dbReference>
<keyword evidence="11" id="KW-1185">Reference proteome</keyword>
<keyword evidence="3" id="KW-0808">Transferase</keyword>
<dbReference type="RefSeq" id="WP_311656550.1">
    <property type="nucleotide sequence ID" value="NZ_JAVREX010000005.1"/>
</dbReference>
<keyword evidence="5 9" id="KW-1133">Transmembrane helix</keyword>
<evidence type="ECO:0000256" key="6">
    <source>
        <dbReference type="ARBA" id="ARBA00023136"/>
    </source>
</evidence>
<evidence type="ECO:0000313" key="11">
    <source>
        <dbReference type="Proteomes" id="UP001183777"/>
    </source>
</evidence>
<keyword evidence="4 9" id="KW-0812">Transmembrane</keyword>
<gene>
    <name evidence="10" type="ORF">RM649_13685</name>
</gene>
<feature type="compositionally biased region" description="Basic and acidic residues" evidence="8">
    <location>
        <begin position="127"/>
        <end position="148"/>
    </location>
</feature>
<evidence type="ECO:0000256" key="4">
    <source>
        <dbReference type="ARBA" id="ARBA00022692"/>
    </source>
</evidence>
<feature type="transmembrane region" description="Helical" evidence="9">
    <location>
        <begin position="241"/>
        <end position="258"/>
    </location>
</feature>
<sequence length="501" mass="51178">MDGTAALPGSDEGPDKGSGKGSGKGPEKGSGEEKDRGAGTTPAWIPARLPARIRALNGRWRRIRAVGASRYRPRPLSGRWWWAACALAALATTALSTLGPHRVWGAVAAAGYAAAAWLSPSRPTHRGPTDRGPTDRGPTDRGPTDRGPTHRGFTASRGRRAAAVAASGAALLPLLILLATDRAQLEVEVVARSASLLLATGSPYVPDPEVLADFDPYLPGMAVFGIPEALFGAGPLTDPRVWTGAAFLAALAACGRGLPPLWTAACPLVALPLAVGGVDLPVVALMCLGLTLAGRGRAGGAGLVLGLAAALKWTAWPALPVCLVLLRTRSRRDGDQGSRPVLRCAVTGAVTVAVLVLPVVARDPAAFLTHVVAFPLGLTDTVSTAASPLPGHLLATRAPGGRAAAVLLLAVSALLMAVSLVVRPPGTVAAAASRLALGLLLALALMPASRFGYLVHPLVLAVLASHRTPLPPEASVEGAPSGVPAPSRERAPDAPHARRHQ</sequence>
<feature type="region of interest" description="Disordered" evidence="8">
    <location>
        <begin position="1"/>
        <end position="44"/>
    </location>
</feature>
<feature type="transmembrane region" description="Helical" evidence="9">
    <location>
        <begin position="403"/>
        <end position="422"/>
    </location>
</feature>
<feature type="transmembrane region" description="Helical" evidence="9">
    <location>
        <begin position="161"/>
        <end position="180"/>
    </location>
</feature>
<accession>A0ABU2RIK1</accession>
<proteinExistence type="inferred from homology"/>
<name>A0ABU2RIK1_9ACTN</name>
<feature type="transmembrane region" description="Helical" evidence="9">
    <location>
        <begin position="80"/>
        <end position="97"/>
    </location>
</feature>
<feature type="transmembrane region" description="Helical" evidence="9">
    <location>
        <begin position="270"/>
        <end position="292"/>
    </location>
</feature>
<evidence type="ECO:0000256" key="1">
    <source>
        <dbReference type="ARBA" id="ARBA00004651"/>
    </source>
</evidence>
<feature type="transmembrane region" description="Helical" evidence="9">
    <location>
        <begin position="428"/>
        <end position="446"/>
    </location>
</feature>
<feature type="compositionally biased region" description="Basic and acidic residues" evidence="8">
    <location>
        <begin position="25"/>
        <end position="37"/>
    </location>
</feature>
<evidence type="ECO:0000256" key="3">
    <source>
        <dbReference type="ARBA" id="ARBA00022679"/>
    </source>
</evidence>
<feature type="region of interest" description="Disordered" evidence="8">
    <location>
        <begin position="119"/>
        <end position="156"/>
    </location>
</feature>
<feature type="compositionally biased region" description="Basic and acidic residues" evidence="8">
    <location>
        <begin position="487"/>
        <end position="501"/>
    </location>
</feature>
<dbReference type="Proteomes" id="UP001183777">
    <property type="component" value="Unassembled WGS sequence"/>
</dbReference>
<comment type="subcellular location">
    <subcellularLocation>
        <location evidence="1">Cell membrane</location>
        <topology evidence="1">Multi-pass membrane protein</topology>
    </subcellularLocation>
</comment>
<reference evidence="11" key="1">
    <citation type="submission" date="2023-07" db="EMBL/GenBank/DDBJ databases">
        <title>30 novel species of actinomycetes from the DSMZ collection.</title>
        <authorList>
            <person name="Nouioui I."/>
        </authorList>
    </citation>
    <scope>NUCLEOTIDE SEQUENCE [LARGE SCALE GENOMIC DNA]</scope>
    <source>
        <strain evidence="11">DSM 41770</strain>
    </source>
</reference>
<evidence type="ECO:0000313" key="10">
    <source>
        <dbReference type="EMBL" id="MDT0428695.1"/>
    </source>
</evidence>
<feature type="transmembrane region" description="Helical" evidence="9">
    <location>
        <begin position="340"/>
        <end position="361"/>
    </location>
</feature>
<evidence type="ECO:0000256" key="2">
    <source>
        <dbReference type="ARBA" id="ARBA00022475"/>
    </source>
</evidence>
<dbReference type="Pfam" id="PF09594">
    <property type="entry name" value="GT87"/>
    <property type="match status" value="1"/>
</dbReference>
<feature type="region of interest" description="Disordered" evidence="8">
    <location>
        <begin position="471"/>
        <end position="501"/>
    </location>
</feature>
<feature type="transmembrane region" description="Helical" evidence="9">
    <location>
        <begin position="304"/>
        <end position="328"/>
    </location>
</feature>
<evidence type="ECO:0000256" key="8">
    <source>
        <dbReference type="SAM" id="MobiDB-lite"/>
    </source>
</evidence>
<organism evidence="10 11">
    <name type="scientific">Streptomyces salyersiae</name>
    <dbReference type="NCBI Taxonomy" id="3075530"/>
    <lineage>
        <taxon>Bacteria</taxon>
        <taxon>Bacillati</taxon>
        <taxon>Actinomycetota</taxon>
        <taxon>Actinomycetes</taxon>
        <taxon>Kitasatosporales</taxon>
        <taxon>Streptomycetaceae</taxon>
        <taxon>Streptomyces</taxon>
    </lineage>
</organism>
<evidence type="ECO:0000256" key="7">
    <source>
        <dbReference type="ARBA" id="ARBA00024033"/>
    </source>
</evidence>
<dbReference type="EMBL" id="JAVREX010000005">
    <property type="protein sequence ID" value="MDT0428695.1"/>
    <property type="molecule type" value="Genomic_DNA"/>
</dbReference>